<name>B9TA61_RICCO</name>
<dbReference type="AlphaFoldDB" id="B9TA61"/>
<reference evidence="3" key="1">
    <citation type="journal article" date="2010" name="Nat. Biotechnol.">
        <title>Draft genome sequence of the oilseed species Ricinus communis.</title>
        <authorList>
            <person name="Chan A.P."/>
            <person name="Crabtree J."/>
            <person name="Zhao Q."/>
            <person name="Lorenzi H."/>
            <person name="Orvis J."/>
            <person name="Puiu D."/>
            <person name="Melake-Berhan A."/>
            <person name="Jones K.M."/>
            <person name="Redman J."/>
            <person name="Chen G."/>
            <person name="Cahoon E.B."/>
            <person name="Gedil M."/>
            <person name="Stanke M."/>
            <person name="Haas B.J."/>
            <person name="Wortman J.R."/>
            <person name="Fraser-Liggett C.M."/>
            <person name="Ravel J."/>
            <person name="Rabinowicz P.D."/>
        </authorList>
    </citation>
    <scope>NUCLEOTIDE SEQUENCE [LARGE SCALE GENOMIC DNA]</scope>
    <source>
        <strain evidence="3">cv. Hale</strain>
    </source>
</reference>
<accession>B9TA61</accession>
<evidence type="ECO:0000313" key="3">
    <source>
        <dbReference type="Proteomes" id="UP000008311"/>
    </source>
</evidence>
<protein>
    <submittedName>
        <fullName evidence="2">Uncharacterized protein</fullName>
    </submittedName>
</protein>
<organism evidence="2 3">
    <name type="scientific">Ricinus communis</name>
    <name type="common">Castor bean</name>
    <dbReference type="NCBI Taxonomy" id="3988"/>
    <lineage>
        <taxon>Eukaryota</taxon>
        <taxon>Viridiplantae</taxon>
        <taxon>Streptophyta</taxon>
        <taxon>Embryophyta</taxon>
        <taxon>Tracheophyta</taxon>
        <taxon>Spermatophyta</taxon>
        <taxon>Magnoliopsida</taxon>
        <taxon>eudicotyledons</taxon>
        <taxon>Gunneridae</taxon>
        <taxon>Pentapetalae</taxon>
        <taxon>rosids</taxon>
        <taxon>fabids</taxon>
        <taxon>Malpighiales</taxon>
        <taxon>Euphorbiaceae</taxon>
        <taxon>Acalyphoideae</taxon>
        <taxon>Acalypheae</taxon>
        <taxon>Ricinus</taxon>
    </lineage>
</organism>
<sequence length="64" mass="7997">MRRRTVRPPHLQRRAHGLIQRHRRARREFRRAMLQFDQTLERPRLAAAHQIFARYRTQQIAEQR</sequence>
<feature type="region of interest" description="Disordered" evidence="1">
    <location>
        <begin position="1"/>
        <end position="23"/>
    </location>
</feature>
<dbReference type="Proteomes" id="UP000008311">
    <property type="component" value="Unassembled WGS sequence"/>
</dbReference>
<feature type="non-terminal residue" evidence="2">
    <location>
        <position position="64"/>
    </location>
</feature>
<evidence type="ECO:0000256" key="1">
    <source>
        <dbReference type="SAM" id="MobiDB-lite"/>
    </source>
</evidence>
<keyword evidence="3" id="KW-1185">Reference proteome</keyword>
<dbReference type="InParanoid" id="B9TA61"/>
<gene>
    <name evidence="2" type="ORF">RCOM_0359560</name>
</gene>
<evidence type="ECO:0000313" key="2">
    <source>
        <dbReference type="EMBL" id="EEF27257.1"/>
    </source>
</evidence>
<proteinExistence type="predicted"/>
<dbReference type="EMBL" id="EQ975574">
    <property type="protein sequence ID" value="EEF27257.1"/>
    <property type="molecule type" value="Genomic_DNA"/>
</dbReference>